<evidence type="ECO:0000313" key="7">
    <source>
        <dbReference type="EMBL" id="KAB7497196.1"/>
    </source>
</evidence>
<sequence length="725" mass="82773">MSELLIKKLTAEDFNAEKYVQELSQNSVGDLNLHEHRQKIQQLAEDTNTQLKKNVYINYMQFIETAKEISYLESEMYQLSHLITEQKSLLTSLLEISISGERGPGSAAQEIIEIDPEEIRLKQEQENRKKLTALVEKIEGCSHVMEVPDRFLLFDSDLVELDQCDYSALQRIHAYLLNDSLMVATWLSDRRGPIRYKFEKLYPLDQVLPVNIKDRGSTKNAFKVLVFPDPRVFQAPSMKAKQDWLDEIERAKNNKLVSDKRKAEQAQEMHQRERQASISKEDSLDSNNPFAEDDDSGSNHFLPDIGPPSLGPPEWVEELPEELDQAIAQRNFEDAVDLIDKGRDFFSNSPQTPELAEMRRSLESRVKTLVEVLQGELRVTPDKSLQGGPRAVRRATTLLVHLNRSSQACDLFLKHRTALLKASLKRLRLEGKTVLYVRQLCSIFFHSLLTTGREFVKAFPKSKSCTSAFVVWAQEEINLFAQIFSRHVFTTQTSITTVAECINCADKHCQQLSDIGLELSFMLHSLLLKDVEKWIKDGRDKMVEAVKLRAQEDGWKTLTYESKENFNKFLADMNDLGVPNVKSFVTSDKSISLTNNMIQFTRAFLCYLEDVLRLFWSETESLINESVTLIFSSQLRHCRNSLDDPLFASQMSTIRRNSGFLLDVVLSVGEHRYAEVTGHAHPTLHTFHALRPSLMSDVSDPSSGGEKDDTSSTNSTVNKYESNFL</sequence>
<dbReference type="Pfam" id="PF25345">
    <property type="entry name" value="PH_EXO84"/>
    <property type="match status" value="1"/>
</dbReference>
<feature type="region of interest" description="Disordered" evidence="5">
    <location>
        <begin position="697"/>
        <end position="725"/>
    </location>
</feature>
<keyword evidence="3" id="KW-0268">Exocytosis</keyword>
<dbReference type="PANTHER" id="PTHR21426:SF12">
    <property type="entry name" value="EXOCYST COMPLEX COMPONENT 8"/>
    <property type="match status" value="1"/>
</dbReference>
<dbReference type="AlphaFoldDB" id="A0A5N5SSL3"/>
<dbReference type="SUPFAM" id="SSF50729">
    <property type="entry name" value="PH domain-like"/>
    <property type="match status" value="1"/>
</dbReference>
<feature type="compositionally biased region" description="Basic and acidic residues" evidence="5">
    <location>
        <begin position="256"/>
        <end position="283"/>
    </location>
</feature>
<dbReference type="InterPro" id="IPR016159">
    <property type="entry name" value="Cullin_repeat-like_dom_sf"/>
</dbReference>
<dbReference type="GO" id="GO:0000145">
    <property type="term" value="C:exocyst"/>
    <property type="evidence" value="ECO:0007669"/>
    <property type="project" value="InterPro"/>
</dbReference>
<keyword evidence="8" id="KW-1185">Reference proteome</keyword>
<dbReference type="GO" id="GO:0006887">
    <property type="term" value="P:exocytosis"/>
    <property type="evidence" value="ECO:0007669"/>
    <property type="project" value="UniProtKB-KW"/>
</dbReference>
<dbReference type="EMBL" id="SEYY01020576">
    <property type="protein sequence ID" value="KAB7497196.1"/>
    <property type="molecule type" value="Genomic_DNA"/>
</dbReference>
<keyword evidence="2" id="KW-0813">Transport</keyword>
<proteinExistence type="inferred from homology"/>
<comment type="similarity">
    <text evidence="1">Belongs to the EXO84 family.</text>
</comment>
<feature type="compositionally biased region" description="Polar residues" evidence="5">
    <location>
        <begin position="711"/>
        <end position="725"/>
    </location>
</feature>
<dbReference type="GO" id="GO:0015031">
    <property type="term" value="P:protein transport"/>
    <property type="evidence" value="ECO:0007669"/>
    <property type="project" value="UniProtKB-KW"/>
</dbReference>
<feature type="region of interest" description="Disordered" evidence="5">
    <location>
        <begin position="256"/>
        <end position="315"/>
    </location>
</feature>
<comment type="caution">
    <text evidence="7">The sequence shown here is derived from an EMBL/GenBank/DDBJ whole genome shotgun (WGS) entry which is preliminary data.</text>
</comment>
<evidence type="ECO:0000259" key="6">
    <source>
        <dbReference type="Pfam" id="PF16528"/>
    </source>
</evidence>
<dbReference type="InterPro" id="IPR042561">
    <property type="entry name" value="Exo84_C_1"/>
</dbReference>
<dbReference type="Gene3D" id="1.20.58.1220">
    <property type="entry name" value="Exo84p, C-terminal helical domain"/>
    <property type="match status" value="1"/>
</dbReference>
<protein>
    <submittedName>
        <fullName evidence="7">Exocyst complex component 8</fullName>
    </submittedName>
</protein>
<reference evidence="7 8" key="1">
    <citation type="journal article" date="2019" name="PLoS Biol.">
        <title>Sex chromosomes control vertical transmission of feminizing Wolbachia symbionts in an isopod.</title>
        <authorList>
            <person name="Becking T."/>
            <person name="Chebbi M.A."/>
            <person name="Giraud I."/>
            <person name="Moumen B."/>
            <person name="Laverre T."/>
            <person name="Caubet Y."/>
            <person name="Peccoud J."/>
            <person name="Gilbert C."/>
            <person name="Cordaux R."/>
        </authorList>
    </citation>
    <scope>NUCLEOTIDE SEQUENCE [LARGE SCALE GENOMIC DNA]</scope>
    <source>
        <strain evidence="7">ANa2</strain>
        <tissue evidence="7">Whole body excluding digestive tract and cuticle</tissue>
    </source>
</reference>
<name>A0A5N5SSL3_9CRUS</name>
<dbReference type="SUPFAM" id="SSF74788">
    <property type="entry name" value="Cullin repeat-like"/>
    <property type="match status" value="1"/>
</dbReference>
<dbReference type="CDD" id="cd01226">
    <property type="entry name" value="PH_RalBD_exo84"/>
    <property type="match status" value="1"/>
</dbReference>
<organism evidence="7 8">
    <name type="scientific">Armadillidium nasatum</name>
    <dbReference type="NCBI Taxonomy" id="96803"/>
    <lineage>
        <taxon>Eukaryota</taxon>
        <taxon>Metazoa</taxon>
        <taxon>Ecdysozoa</taxon>
        <taxon>Arthropoda</taxon>
        <taxon>Crustacea</taxon>
        <taxon>Multicrustacea</taxon>
        <taxon>Malacostraca</taxon>
        <taxon>Eumalacostraca</taxon>
        <taxon>Peracarida</taxon>
        <taxon>Isopoda</taxon>
        <taxon>Oniscidea</taxon>
        <taxon>Crinocheta</taxon>
        <taxon>Armadillidiidae</taxon>
        <taxon>Armadillidium</taxon>
    </lineage>
</organism>
<evidence type="ECO:0000256" key="1">
    <source>
        <dbReference type="ARBA" id="ARBA00007210"/>
    </source>
</evidence>
<dbReference type="InterPro" id="IPR011993">
    <property type="entry name" value="PH-like_dom_sf"/>
</dbReference>
<dbReference type="PANTHER" id="PTHR21426">
    <property type="entry name" value="EXOCYST COMPLEX COMPONENT 8"/>
    <property type="match status" value="1"/>
</dbReference>
<dbReference type="OrthoDB" id="642193at2759"/>
<dbReference type="InterPro" id="IPR032403">
    <property type="entry name" value="Exo84_C"/>
</dbReference>
<dbReference type="GO" id="GO:0006893">
    <property type="term" value="P:Golgi to plasma membrane transport"/>
    <property type="evidence" value="ECO:0007669"/>
    <property type="project" value="TreeGrafter"/>
</dbReference>
<dbReference type="Proteomes" id="UP000326759">
    <property type="component" value="Unassembled WGS sequence"/>
</dbReference>
<evidence type="ECO:0000256" key="2">
    <source>
        <dbReference type="ARBA" id="ARBA00022448"/>
    </source>
</evidence>
<evidence type="ECO:0000256" key="4">
    <source>
        <dbReference type="ARBA" id="ARBA00022927"/>
    </source>
</evidence>
<feature type="domain" description="Exocyst component Exo84 C-terminal" evidence="6">
    <location>
        <begin position="314"/>
        <end position="519"/>
    </location>
</feature>
<dbReference type="Gene3D" id="1.20.58.1210">
    <property type="entry name" value="Exo84p, N-terminal helical domain"/>
    <property type="match status" value="1"/>
</dbReference>
<accession>A0A5N5SSL3</accession>
<feature type="non-terminal residue" evidence="7">
    <location>
        <position position="725"/>
    </location>
</feature>
<dbReference type="InterPro" id="IPR033961">
    <property type="entry name" value="Exo84"/>
</dbReference>
<evidence type="ECO:0000256" key="5">
    <source>
        <dbReference type="SAM" id="MobiDB-lite"/>
    </source>
</evidence>
<dbReference type="Gene3D" id="2.30.29.30">
    <property type="entry name" value="Pleckstrin-homology domain (PH domain)/Phosphotyrosine-binding domain (PTB)"/>
    <property type="match status" value="1"/>
</dbReference>
<keyword evidence="4" id="KW-0653">Protein transport</keyword>
<evidence type="ECO:0000313" key="8">
    <source>
        <dbReference type="Proteomes" id="UP000326759"/>
    </source>
</evidence>
<dbReference type="Pfam" id="PF08700">
    <property type="entry name" value="VPS51_Exo84_N"/>
    <property type="match status" value="1"/>
</dbReference>
<evidence type="ECO:0000256" key="3">
    <source>
        <dbReference type="ARBA" id="ARBA00022483"/>
    </source>
</evidence>
<dbReference type="Pfam" id="PF16528">
    <property type="entry name" value="Exo84_C"/>
    <property type="match status" value="1"/>
</dbReference>
<dbReference type="InterPro" id="IPR042560">
    <property type="entry name" value="Exo84_C_2"/>
</dbReference>
<gene>
    <name evidence="7" type="primary">Exoc8</name>
    <name evidence="7" type="ORF">Anas_05535</name>
</gene>